<evidence type="ECO:0000313" key="2">
    <source>
        <dbReference type="Proteomes" id="UP000324021"/>
    </source>
</evidence>
<organism evidence="1 2">
    <name type="scientific">Natrinema hispanicum</name>
    <dbReference type="NCBI Taxonomy" id="392421"/>
    <lineage>
        <taxon>Archaea</taxon>
        <taxon>Methanobacteriati</taxon>
        <taxon>Methanobacteriota</taxon>
        <taxon>Stenosarchaea group</taxon>
        <taxon>Halobacteria</taxon>
        <taxon>Halobacteriales</taxon>
        <taxon>Natrialbaceae</taxon>
        <taxon>Natrinema</taxon>
    </lineage>
</organism>
<protein>
    <submittedName>
        <fullName evidence="1">Uncharacterized protein</fullName>
    </submittedName>
</protein>
<dbReference type="EMBL" id="FMZP01000001">
    <property type="protein sequence ID" value="SDC06270.1"/>
    <property type="molecule type" value="Genomic_DNA"/>
</dbReference>
<sequence length="39" mass="4577">MPDMNMMFSLKLAMFIKESLNTDIVFRECDPDRVLIQLA</sequence>
<reference evidence="1 2" key="1">
    <citation type="submission" date="2016-10" db="EMBL/GenBank/DDBJ databases">
        <authorList>
            <person name="Varghese N."/>
            <person name="Submissions S."/>
        </authorList>
    </citation>
    <scope>NUCLEOTIDE SEQUENCE [LARGE SCALE GENOMIC DNA]</scope>
    <source>
        <strain evidence="1 2">CDM_1</strain>
    </source>
</reference>
<gene>
    <name evidence="1" type="ORF">SAMN05192552_1001273</name>
</gene>
<accession>A0A1G6IIM5</accession>
<dbReference type="Proteomes" id="UP000324021">
    <property type="component" value="Unassembled WGS sequence"/>
</dbReference>
<name>A0A1G6IIM5_9EURY</name>
<evidence type="ECO:0000313" key="1">
    <source>
        <dbReference type="EMBL" id="SDC06270.1"/>
    </source>
</evidence>
<dbReference type="AlphaFoldDB" id="A0A1G6IIM5"/>
<proteinExistence type="predicted"/>